<dbReference type="SMART" id="SM00382">
    <property type="entry name" value="AAA"/>
    <property type="match status" value="1"/>
</dbReference>
<dbReference type="GO" id="GO:0016887">
    <property type="term" value="F:ATP hydrolysis activity"/>
    <property type="evidence" value="ECO:0007669"/>
    <property type="project" value="InterPro"/>
</dbReference>
<dbReference type="GO" id="GO:0005524">
    <property type="term" value="F:ATP binding"/>
    <property type="evidence" value="ECO:0007669"/>
    <property type="project" value="InterPro"/>
</dbReference>
<gene>
    <name evidence="3" type="ORF">QBC33DRAFT_525595</name>
</gene>
<dbReference type="RefSeq" id="XP_060288293.1">
    <property type="nucleotide sequence ID" value="XM_060426833.1"/>
</dbReference>
<dbReference type="AlphaFoldDB" id="A0AAJ0FTE7"/>
<dbReference type="SUPFAM" id="SSF52540">
    <property type="entry name" value="P-loop containing nucleoside triphosphate hydrolases"/>
    <property type="match status" value="1"/>
</dbReference>
<dbReference type="PANTHER" id="PTHR46411:SF3">
    <property type="entry name" value="AAA+ ATPASE DOMAIN-CONTAINING PROTEIN"/>
    <property type="match status" value="1"/>
</dbReference>
<evidence type="ECO:0000259" key="2">
    <source>
        <dbReference type="SMART" id="SM00382"/>
    </source>
</evidence>
<dbReference type="Proteomes" id="UP001244011">
    <property type="component" value="Unassembled WGS sequence"/>
</dbReference>
<keyword evidence="4" id="KW-1185">Reference proteome</keyword>
<proteinExistence type="predicted"/>
<dbReference type="InterPro" id="IPR003593">
    <property type="entry name" value="AAA+_ATPase"/>
</dbReference>
<dbReference type="InterPro" id="IPR027417">
    <property type="entry name" value="P-loop_NTPase"/>
</dbReference>
<sequence>MSTLDPDTGSRCEFKTYHTVPKKDGKLATETLIEPFGKVRVTDDDAPYALVVKRTFTKKYDLKSVTLTVNSAHILRAFRDVIGDKYPAVAADFTTPFTLQSPFQMFMHYWDKLEQHRKETTDNSVRQHLNLLLEFMRNEIGADRDTVMTMIQKNQITYSRAWVLFRPGDLQYTTVMGHPWLLRCDKTAYETSTTAGPYMEVHCTYTDHDGKLAGQASHVIRIYQKRSFGGENPAFITDLPIYPRRFVKGADDLEATLEIRGRKFLDHRGVSVEAYDGLAQFLKEPPYSFYHPEMADFESVWLPFSETGRIVLDRKSFQEDQYSSGVEVKVAEQEPLLCPPYALGYSLSRKDWCRFFVDGIRKIEWEHDIWDSLILNEEEKLVLQALVTCHHFPENARDQPEQKGKGLVILLHGTPGSGKTLTAETAAEGSQKALISTSLAELNKDRSPWMFEYNLKRILQYATLWKAIVLLDEADVFLEARNPTADGSSNRNSLVAIFLKELEYFSGIVFLTTNRLASLDPAMKSRIHLALGYAPPDLDSRRRIWTRYLSSVPEDETDIDDVDDTVDFLVREKLNGREISNAVNTARTIARFRKEKLQLAHVESVLRVRHEFDRSLRDEARRLTSSATGSGGLLKRDSIVTAEPEYKS</sequence>
<feature type="compositionally biased region" description="Basic and acidic residues" evidence="1">
    <location>
        <begin position="634"/>
        <end position="648"/>
    </location>
</feature>
<dbReference type="EMBL" id="MU838998">
    <property type="protein sequence ID" value="KAK1772080.1"/>
    <property type="molecule type" value="Genomic_DNA"/>
</dbReference>
<dbReference type="CDD" id="cd19481">
    <property type="entry name" value="RecA-like_protease"/>
    <property type="match status" value="1"/>
</dbReference>
<organism evidence="3 4">
    <name type="scientific">Phialemonium atrogriseum</name>
    <dbReference type="NCBI Taxonomy" id="1093897"/>
    <lineage>
        <taxon>Eukaryota</taxon>
        <taxon>Fungi</taxon>
        <taxon>Dikarya</taxon>
        <taxon>Ascomycota</taxon>
        <taxon>Pezizomycotina</taxon>
        <taxon>Sordariomycetes</taxon>
        <taxon>Sordariomycetidae</taxon>
        <taxon>Cephalothecales</taxon>
        <taxon>Cephalothecaceae</taxon>
        <taxon>Phialemonium</taxon>
    </lineage>
</organism>
<feature type="region of interest" description="Disordered" evidence="1">
    <location>
        <begin position="626"/>
        <end position="648"/>
    </location>
</feature>
<name>A0AAJ0FTE7_9PEZI</name>
<evidence type="ECO:0000256" key="1">
    <source>
        <dbReference type="SAM" id="MobiDB-lite"/>
    </source>
</evidence>
<accession>A0AAJ0FTE7</accession>
<dbReference type="Pfam" id="PF22942">
    <property type="entry name" value="DUF7025"/>
    <property type="match status" value="1"/>
</dbReference>
<reference evidence="3" key="1">
    <citation type="submission" date="2023-06" db="EMBL/GenBank/DDBJ databases">
        <title>Genome-scale phylogeny and comparative genomics of the fungal order Sordariales.</title>
        <authorList>
            <consortium name="Lawrence Berkeley National Laboratory"/>
            <person name="Hensen N."/>
            <person name="Bonometti L."/>
            <person name="Westerberg I."/>
            <person name="Brannstrom I.O."/>
            <person name="Guillou S."/>
            <person name="Cros-Aarteil S."/>
            <person name="Calhoun S."/>
            <person name="Haridas S."/>
            <person name="Kuo A."/>
            <person name="Mondo S."/>
            <person name="Pangilinan J."/>
            <person name="Riley R."/>
            <person name="Labutti K."/>
            <person name="Andreopoulos B."/>
            <person name="Lipzen A."/>
            <person name="Chen C."/>
            <person name="Yanf M."/>
            <person name="Daum C."/>
            <person name="Ng V."/>
            <person name="Clum A."/>
            <person name="Steindorff A."/>
            <person name="Ohm R."/>
            <person name="Martin F."/>
            <person name="Silar P."/>
            <person name="Natvig D."/>
            <person name="Lalanne C."/>
            <person name="Gautier V."/>
            <person name="Ament-Velasquez S.L."/>
            <person name="Kruys A."/>
            <person name="Hutchinson M.I."/>
            <person name="Powell A.J."/>
            <person name="Barry K."/>
            <person name="Miller A.N."/>
            <person name="Grigoriev I.V."/>
            <person name="Debuchy R."/>
            <person name="Gladieux P."/>
            <person name="Thoren M.H."/>
            <person name="Johannesson H."/>
        </authorList>
    </citation>
    <scope>NUCLEOTIDE SEQUENCE</scope>
    <source>
        <strain evidence="3">8032-3</strain>
    </source>
</reference>
<evidence type="ECO:0000313" key="3">
    <source>
        <dbReference type="EMBL" id="KAK1772080.1"/>
    </source>
</evidence>
<feature type="domain" description="AAA+ ATPase" evidence="2">
    <location>
        <begin position="405"/>
        <end position="537"/>
    </location>
</feature>
<dbReference type="Gene3D" id="3.40.50.300">
    <property type="entry name" value="P-loop containing nucleotide triphosphate hydrolases"/>
    <property type="match status" value="1"/>
</dbReference>
<protein>
    <submittedName>
        <fullName evidence="3">P-loop containing nucleoside triphosphate hydrolase</fullName>
    </submittedName>
</protein>
<evidence type="ECO:0000313" key="4">
    <source>
        <dbReference type="Proteomes" id="UP001244011"/>
    </source>
</evidence>
<dbReference type="Pfam" id="PF00004">
    <property type="entry name" value="AAA"/>
    <property type="match status" value="1"/>
</dbReference>
<dbReference type="InterPro" id="IPR054289">
    <property type="entry name" value="DUF7025"/>
</dbReference>
<comment type="caution">
    <text evidence="3">The sequence shown here is derived from an EMBL/GenBank/DDBJ whole genome shotgun (WGS) entry which is preliminary data.</text>
</comment>
<dbReference type="GeneID" id="85310020"/>
<dbReference type="PANTHER" id="PTHR46411">
    <property type="entry name" value="FAMILY ATPASE, PUTATIVE-RELATED"/>
    <property type="match status" value="1"/>
</dbReference>
<keyword evidence="3" id="KW-0378">Hydrolase</keyword>
<dbReference type="InterPro" id="IPR003959">
    <property type="entry name" value="ATPase_AAA_core"/>
</dbReference>